<reference evidence="1 2" key="1">
    <citation type="submission" date="2024-11" db="EMBL/GenBank/DDBJ databases">
        <title>Chromosome-level genome assembly of the freshwater bivalve Anodonta woodiana.</title>
        <authorList>
            <person name="Chen X."/>
        </authorList>
    </citation>
    <scope>NUCLEOTIDE SEQUENCE [LARGE SCALE GENOMIC DNA]</scope>
    <source>
        <strain evidence="1">MN2024</strain>
        <tissue evidence="1">Gills</tissue>
    </source>
</reference>
<keyword evidence="2" id="KW-1185">Reference proteome</keyword>
<dbReference type="Proteomes" id="UP001634394">
    <property type="component" value="Unassembled WGS sequence"/>
</dbReference>
<protein>
    <submittedName>
        <fullName evidence="1">Uncharacterized protein</fullName>
    </submittedName>
</protein>
<feature type="non-terminal residue" evidence="1">
    <location>
        <position position="51"/>
    </location>
</feature>
<comment type="caution">
    <text evidence="1">The sequence shown here is derived from an EMBL/GenBank/DDBJ whole genome shotgun (WGS) entry which is preliminary data.</text>
</comment>
<dbReference type="EMBL" id="JBJQND010000005">
    <property type="protein sequence ID" value="KAL3876248.1"/>
    <property type="molecule type" value="Genomic_DNA"/>
</dbReference>
<evidence type="ECO:0000313" key="1">
    <source>
        <dbReference type="EMBL" id="KAL3876248.1"/>
    </source>
</evidence>
<evidence type="ECO:0000313" key="2">
    <source>
        <dbReference type="Proteomes" id="UP001634394"/>
    </source>
</evidence>
<accession>A0ABD3WU13</accession>
<name>A0ABD3WU13_SINWO</name>
<proteinExistence type="predicted"/>
<gene>
    <name evidence="1" type="ORF">ACJMK2_034116</name>
</gene>
<feature type="non-terminal residue" evidence="1">
    <location>
        <position position="1"/>
    </location>
</feature>
<dbReference type="AlphaFoldDB" id="A0ABD3WU13"/>
<organism evidence="1 2">
    <name type="scientific">Sinanodonta woodiana</name>
    <name type="common">Chinese pond mussel</name>
    <name type="synonym">Anodonta woodiana</name>
    <dbReference type="NCBI Taxonomy" id="1069815"/>
    <lineage>
        <taxon>Eukaryota</taxon>
        <taxon>Metazoa</taxon>
        <taxon>Spiralia</taxon>
        <taxon>Lophotrochozoa</taxon>
        <taxon>Mollusca</taxon>
        <taxon>Bivalvia</taxon>
        <taxon>Autobranchia</taxon>
        <taxon>Heteroconchia</taxon>
        <taxon>Palaeoheterodonta</taxon>
        <taxon>Unionida</taxon>
        <taxon>Unionoidea</taxon>
        <taxon>Unionidae</taxon>
        <taxon>Unioninae</taxon>
        <taxon>Sinanodonta</taxon>
    </lineage>
</organism>
<sequence>VNASSSVQHLNMNIAEEYQDVQQKVTPVMDKLQQSLRCIQDEQSTSEDEHM</sequence>